<reference evidence="3 4" key="1">
    <citation type="journal article" date="2017" name="Curr. Biol.">
        <title>Genome architecture and evolution of a unichromosomal asexual nematode.</title>
        <authorList>
            <person name="Fradin H."/>
            <person name="Zegar C."/>
            <person name="Gutwein M."/>
            <person name="Lucas J."/>
            <person name="Kovtun M."/>
            <person name="Corcoran D."/>
            <person name="Baugh L.R."/>
            <person name="Kiontke K."/>
            <person name="Gunsalus K."/>
            <person name="Fitch D.H."/>
            <person name="Piano F."/>
        </authorList>
    </citation>
    <scope>NUCLEOTIDE SEQUENCE [LARGE SCALE GENOMIC DNA]</scope>
    <source>
        <strain evidence="3">PF1309</strain>
    </source>
</reference>
<dbReference type="GO" id="GO:0005667">
    <property type="term" value="C:transcription regulator complex"/>
    <property type="evidence" value="ECO:0007669"/>
    <property type="project" value="TreeGrafter"/>
</dbReference>
<dbReference type="GO" id="GO:0005634">
    <property type="term" value="C:nucleus"/>
    <property type="evidence" value="ECO:0007669"/>
    <property type="project" value="TreeGrafter"/>
</dbReference>
<feature type="compositionally biased region" description="Low complexity" evidence="1">
    <location>
        <begin position="271"/>
        <end position="295"/>
    </location>
</feature>
<feature type="region of interest" description="Disordered" evidence="1">
    <location>
        <begin position="190"/>
        <end position="304"/>
    </location>
</feature>
<dbReference type="InterPro" id="IPR006578">
    <property type="entry name" value="MADF-dom"/>
</dbReference>
<dbReference type="AlphaFoldDB" id="A0A2A2KQ36"/>
<dbReference type="Pfam" id="PF10545">
    <property type="entry name" value="MADF_DNA_bdg"/>
    <property type="match status" value="1"/>
</dbReference>
<protein>
    <recommendedName>
        <fullName evidence="2">MADF domain-containing protein</fullName>
    </recommendedName>
</protein>
<dbReference type="PANTHER" id="PTHR12243">
    <property type="entry name" value="MADF DOMAIN TRANSCRIPTION FACTOR"/>
    <property type="match status" value="1"/>
</dbReference>
<dbReference type="STRING" id="2018661.A0A2A2KQ36"/>
<dbReference type="EMBL" id="LIAE01008010">
    <property type="protein sequence ID" value="PAV75927.1"/>
    <property type="molecule type" value="Genomic_DNA"/>
</dbReference>
<dbReference type="SMART" id="SM00595">
    <property type="entry name" value="MADF"/>
    <property type="match status" value="2"/>
</dbReference>
<organism evidence="3 4">
    <name type="scientific">Diploscapter pachys</name>
    <dbReference type="NCBI Taxonomy" id="2018661"/>
    <lineage>
        <taxon>Eukaryota</taxon>
        <taxon>Metazoa</taxon>
        <taxon>Ecdysozoa</taxon>
        <taxon>Nematoda</taxon>
        <taxon>Chromadorea</taxon>
        <taxon>Rhabditida</taxon>
        <taxon>Rhabditina</taxon>
        <taxon>Rhabditomorpha</taxon>
        <taxon>Rhabditoidea</taxon>
        <taxon>Rhabditidae</taxon>
        <taxon>Diploscapter</taxon>
    </lineage>
</organism>
<accession>A0A2A2KQ36</accession>
<dbReference type="Proteomes" id="UP000218231">
    <property type="component" value="Unassembled WGS sequence"/>
</dbReference>
<evidence type="ECO:0000256" key="1">
    <source>
        <dbReference type="SAM" id="MobiDB-lite"/>
    </source>
</evidence>
<comment type="caution">
    <text evidence="3">The sequence shown here is derived from an EMBL/GenBank/DDBJ whole genome shotgun (WGS) entry which is preliminary data.</text>
</comment>
<evidence type="ECO:0000259" key="2">
    <source>
        <dbReference type="PROSITE" id="PS51029"/>
    </source>
</evidence>
<gene>
    <name evidence="3" type="ORF">WR25_02478</name>
</gene>
<feature type="compositionally biased region" description="Basic residues" evidence="1">
    <location>
        <begin position="199"/>
        <end position="208"/>
    </location>
</feature>
<evidence type="ECO:0000313" key="4">
    <source>
        <dbReference type="Proteomes" id="UP000218231"/>
    </source>
</evidence>
<feature type="compositionally biased region" description="Low complexity" evidence="1">
    <location>
        <begin position="244"/>
        <end position="260"/>
    </location>
</feature>
<proteinExistence type="predicted"/>
<dbReference type="PANTHER" id="PTHR12243:SF67">
    <property type="entry name" value="COREPRESSOR OF PANGOLIN, ISOFORM A-RELATED"/>
    <property type="match status" value="1"/>
</dbReference>
<dbReference type="PROSITE" id="PS51029">
    <property type="entry name" value="MADF"/>
    <property type="match status" value="1"/>
</dbReference>
<dbReference type="GO" id="GO:0006357">
    <property type="term" value="P:regulation of transcription by RNA polymerase II"/>
    <property type="evidence" value="ECO:0007669"/>
    <property type="project" value="TreeGrafter"/>
</dbReference>
<sequence length="521" mass="57751">MSKRKSEAVAPVTDIASLKGQELPEWNDMLRGILVALIKERRALWDSRFRTVKYRMIMLLQEVANVLANQNKNINEWAVLEKWCWMCEMYARACSGETEWPWRYKGAMGFLAEFAGCGSQYLDCIPKERFIALTELYAQESEEKKFSKMPVIKKKREPLFVSEMALYAQVFPLPGEDAVRENTTTVKEAIISGMAEGRRRGRPGRPRKSNMNAESPQRGEVHDSVPSAASNTTTTPNKEAGKNTTSTSHVTSSSSSLTVVPIQDAADVKPSLLPDSSGAAASSSPASNASNLGLSHGNSTKDPKVEERVRAVLALTSNVTDAEWSHKAILTLIDAMKARPALWHTKHPHYSSAAVRQQLLLDTLLTINRLPGCDKVTGDKMWNKWSDLRQIYEEIEKLMWKGEYVKWRYRQNLAFLSPQVMDACRFDDVPSTSIAASVNAQTTLADLFAATSNDTTTSETDPNSHLQKVIGLINDTGLISSIAAPSPPVKRTRFTRRSLTRQEVQNAAQMNANAAAGKASL</sequence>
<dbReference type="InterPro" id="IPR039353">
    <property type="entry name" value="TF_Adf1"/>
</dbReference>
<evidence type="ECO:0000313" key="3">
    <source>
        <dbReference type="EMBL" id="PAV75927.1"/>
    </source>
</evidence>
<keyword evidence="4" id="KW-1185">Reference proteome</keyword>
<dbReference type="OrthoDB" id="5854136at2759"/>
<feature type="domain" description="MADF" evidence="2">
    <location>
        <begin position="331"/>
        <end position="421"/>
    </location>
</feature>
<feature type="compositionally biased region" description="Polar residues" evidence="1">
    <location>
        <begin position="227"/>
        <end position="237"/>
    </location>
</feature>
<name>A0A2A2KQ36_9BILA</name>